<dbReference type="EMBL" id="QGDQ01000053">
    <property type="protein sequence ID" value="PWJ45621.1"/>
    <property type="molecule type" value="Genomic_DNA"/>
</dbReference>
<comment type="caution">
    <text evidence="6">The sequence shown here is derived from an EMBL/GenBank/DDBJ whole genome shotgun (WGS) entry which is preliminary data.</text>
</comment>
<dbReference type="InterPro" id="IPR014729">
    <property type="entry name" value="Rossmann-like_a/b/a_fold"/>
</dbReference>
<feature type="binding site" evidence="4">
    <location>
        <position position="237"/>
    </location>
    <ligand>
        <name>FAD</name>
        <dbReference type="ChEBI" id="CHEBI:57692"/>
    </ligand>
</feature>
<dbReference type="Gene3D" id="3.40.50.1220">
    <property type="entry name" value="TPP-binding domain"/>
    <property type="match status" value="1"/>
</dbReference>
<evidence type="ECO:0000256" key="2">
    <source>
        <dbReference type="ARBA" id="ARBA00011355"/>
    </source>
</evidence>
<dbReference type="PIRSF" id="PIRSF000089">
    <property type="entry name" value="Electra_flavoP_a"/>
    <property type="match status" value="1"/>
</dbReference>
<dbReference type="Pfam" id="PF01012">
    <property type="entry name" value="ETF"/>
    <property type="match status" value="1"/>
</dbReference>
<dbReference type="Proteomes" id="UP000245469">
    <property type="component" value="Unassembled WGS sequence"/>
</dbReference>
<dbReference type="PANTHER" id="PTHR43153:SF1">
    <property type="entry name" value="ELECTRON TRANSFER FLAVOPROTEIN SUBUNIT ALPHA, MITOCHONDRIAL"/>
    <property type="match status" value="1"/>
</dbReference>
<keyword evidence="7" id="KW-1185">Reference proteome</keyword>
<comment type="function">
    <text evidence="3">The electron transfer flavoprotein serves as a specific electron acceptor for other dehydrogenases. It transfers the electrons to the main respiratory chain via ETF-ubiquinone oxidoreductase (ETF dehydrogenase).</text>
</comment>
<keyword evidence="4" id="KW-0285">Flavoprotein</keyword>
<dbReference type="PANTHER" id="PTHR43153">
    <property type="entry name" value="ELECTRON TRANSFER FLAVOPROTEIN ALPHA"/>
    <property type="match status" value="1"/>
</dbReference>
<comment type="cofactor">
    <cofactor evidence="4">
        <name>FAD</name>
        <dbReference type="ChEBI" id="CHEBI:57692"/>
    </cofactor>
    <text evidence="4">Binds 1 FAD per dimer.</text>
</comment>
<reference evidence="6 7" key="1">
    <citation type="submission" date="2018-03" db="EMBL/GenBank/DDBJ databases">
        <title>Genomic Encyclopedia of Archaeal and Bacterial Type Strains, Phase II (KMG-II): from individual species to whole genera.</title>
        <authorList>
            <person name="Goeker M."/>
        </authorList>
    </citation>
    <scope>NUCLEOTIDE SEQUENCE [LARGE SCALE GENOMIC DNA]</scope>
    <source>
        <strain evidence="6 7">DSM 44889</strain>
    </source>
</reference>
<dbReference type="InterPro" id="IPR001308">
    <property type="entry name" value="ETF_a/FixB"/>
</dbReference>
<dbReference type="GO" id="GO:0050660">
    <property type="term" value="F:flavin adenine dinucleotide binding"/>
    <property type="evidence" value="ECO:0007669"/>
    <property type="project" value="InterPro"/>
</dbReference>
<dbReference type="AlphaFoldDB" id="A0A315ZJ94"/>
<name>A0A315ZJ94_9ACTN</name>
<dbReference type="InterPro" id="IPR029035">
    <property type="entry name" value="DHS-like_NAD/FAD-binding_dom"/>
</dbReference>
<gene>
    <name evidence="6" type="ORF">BXY45_1537</name>
</gene>
<feature type="binding site" evidence="4">
    <location>
        <position position="312"/>
    </location>
    <ligand>
        <name>FAD</name>
        <dbReference type="ChEBI" id="CHEBI:57692"/>
    </ligand>
</feature>
<dbReference type="GO" id="GO:0009055">
    <property type="term" value="F:electron transfer activity"/>
    <property type="evidence" value="ECO:0007669"/>
    <property type="project" value="InterPro"/>
</dbReference>
<evidence type="ECO:0000256" key="1">
    <source>
        <dbReference type="ARBA" id="ARBA00005817"/>
    </source>
</evidence>
<dbReference type="SMART" id="SM00893">
    <property type="entry name" value="ETF"/>
    <property type="match status" value="1"/>
</dbReference>
<protein>
    <submittedName>
        <fullName evidence="6">Electron transfer flavoprotein alpha subunit apoprotein</fullName>
    </submittedName>
</protein>
<feature type="binding site" evidence="4">
    <location>
        <begin position="274"/>
        <end position="278"/>
    </location>
    <ligand>
        <name>FAD</name>
        <dbReference type="ChEBI" id="CHEBI:57692"/>
    </ligand>
</feature>
<comment type="subunit">
    <text evidence="2">Heterodimer of an alpha and a beta subunit.</text>
</comment>
<dbReference type="SUPFAM" id="SSF52402">
    <property type="entry name" value="Adenine nucleotide alpha hydrolases-like"/>
    <property type="match status" value="1"/>
</dbReference>
<evidence type="ECO:0000256" key="4">
    <source>
        <dbReference type="PIRSR" id="PIRSR000089-1"/>
    </source>
</evidence>
<feature type="domain" description="Electron transfer flavoprotein alpha/beta-subunit N-terminal" evidence="5">
    <location>
        <begin position="7"/>
        <end position="197"/>
    </location>
</feature>
<keyword evidence="4" id="KW-0274">FAD</keyword>
<feature type="binding site" evidence="4">
    <location>
        <begin position="291"/>
        <end position="298"/>
    </location>
    <ligand>
        <name>FAD</name>
        <dbReference type="ChEBI" id="CHEBI:57692"/>
    </ligand>
</feature>
<dbReference type="RefSeq" id="WP_109776741.1">
    <property type="nucleotide sequence ID" value="NZ_QGDQ01000053.1"/>
</dbReference>
<dbReference type="GO" id="GO:0033539">
    <property type="term" value="P:fatty acid beta-oxidation using acyl-CoA dehydrogenase"/>
    <property type="evidence" value="ECO:0007669"/>
    <property type="project" value="TreeGrafter"/>
</dbReference>
<organism evidence="6 7">
    <name type="scientific">Quadrisphaera granulorum</name>
    <dbReference type="NCBI Taxonomy" id="317664"/>
    <lineage>
        <taxon>Bacteria</taxon>
        <taxon>Bacillati</taxon>
        <taxon>Actinomycetota</taxon>
        <taxon>Actinomycetes</taxon>
        <taxon>Kineosporiales</taxon>
        <taxon>Kineosporiaceae</taxon>
        <taxon>Quadrisphaera</taxon>
    </lineage>
</organism>
<dbReference type="InterPro" id="IPR014731">
    <property type="entry name" value="ETF_asu_C"/>
</dbReference>
<comment type="similarity">
    <text evidence="1">Belongs to the ETF alpha-subunit/FixB family.</text>
</comment>
<evidence type="ECO:0000313" key="7">
    <source>
        <dbReference type="Proteomes" id="UP000245469"/>
    </source>
</evidence>
<proteinExistence type="inferred from homology"/>
<sequence>MAAAPAVVVLIDHRDPRWLRSASALLAAAHRLARDHGWDVHTAWVGHDHGHGHDHGPGGELGAAVQHVVDVEGADPHLASTVSAALEAVVAALDATGPARLVLLPSTFEGREVAARLAAATGAGVVVGASSVTVEEDDDGGSGHVVAQKSVLAGSWHTRCAVTSELAIVALDTGAAGSADGASLPQDTPSAAVAPVVHHHRAPRPAGAAVEVLSRSPRPAGDRPALAEADVVVVGGRGTGGDFSGVEDLADALGGAVGATRVATDEGWAPRALQVGQTGVTISPRLYVGAGVSGAVHHRGGMAASGTVVAINTDPDAPIFEHADIAVVADATTLLPALAEEVRARRSRETG</sequence>
<evidence type="ECO:0000256" key="3">
    <source>
        <dbReference type="ARBA" id="ARBA00025649"/>
    </source>
</evidence>
<evidence type="ECO:0000313" key="6">
    <source>
        <dbReference type="EMBL" id="PWJ45621.1"/>
    </source>
</evidence>
<dbReference type="OrthoDB" id="9770286at2"/>
<dbReference type="SUPFAM" id="SSF52467">
    <property type="entry name" value="DHS-like NAD/FAD-binding domain"/>
    <property type="match status" value="1"/>
</dbReference>
<dbReference type="Gene3D" id="3.40.50.620">
    <property type="entry name" value="HUPs"/>
    <property type="match status" value="1"/>
</dbReference>
<dbReference type="Pfam" id="PF00766">
    <property type="entry name" value="ETF_alpha"/>
    <property type="match status" value="1"/>
</dbReference>
<feature type="binding site" evidence="4">
    <location>
        <begin position="260"/>
        <end position="261"/>
    </location>
    <ligand>
        <name>FAD</name>
        <dbReference type="ChEBI" id="CHEBI:57692"/>
    </ligand>
</feature>
<dbReference type="InterPro" id="IPR014730">
    <property type="entry name" value="ETF_a/b_N"/>
</dbReference>
<accession>A0A315ZJ94</accession>
<evidence type="ECO:0000259" key="5">
    <source>
        <dbReference type="SMART" id="SM00893"/>
    </source>
</evidence>